<dbReference type="Proteomes" id="UP000192335">
    <property type="component" value="Unassembled WGS sequence"/>
</dbReference>
<evidence type="ECO:0000313" key="3">
    <source>
        <dbReference type="EMBL" id="VBA30239.1"/>
    </source>
</evidence>
<dbReference type="EMBL" id="UPHM01000136">
    <property type="protein sequence ID" value="VBA30239.1"/>
    <property type="molecule type" value="Genomic_DNA"/>
</dbReference>
<evidence type="ECO:0000313" key="2">
    <source>
        <dbReference type="EMBL" id="VAZ86147.1"/>
    </source>
</evidence>
<evidence type="ECO:0000313" key="4">
    <source>
        <dbReference type="Proteomes" id="UP000192335"/>
    </source>
</evidence>
<dbReference type="Proteomes" id="UP000279331">
    <property type="component" value="Unassembled WGS sequence"/>
</dbReference>
<dbReference type="EMBL" id="UPHL01000144">
    <property type="protein sequence ID" value="VAZ86147.1"/>
    <property type="molecule type" value="Genomic_DNA"/>
</dbReference>
<dbReference type="Proteomes" id="UP000271464">
    <property type="component" value="Unassembled WGS sequence"/>
</dbReference>
<sequence length="105" mass="10991">MSDSLAVNPEFLGVLATAQDQAATYVQSATEAVAGIGEDVETTHGSYTSKFNTTLTALVTIRNSVGTSLYTLAGEVASNLRIAAKAYSEADDVLAKVVERIKFSS</sequence>
<protein>
    <submittedName>
        <fullName evidence="2">ESX-1 secretion-associated protein EspC</fullName>
    </submittedName>
</protein>
<dbReference type="Pfam" id="PF10824">
    <property type="entry name" value="T7SS_ESX_EspC"/>
    <property type="match status" value="1"/>
</dbReference>
<organism evidence="1 4">
    <name type="scientific">Mycobacterium persicum</name>
    <dbReference type="NCBI Taxonomy" id="1487726"/>
    <lineage>
        <taxon>Bacteria</taxon>
        <taxon>Bacillati</taxon>
        <taxon>Actinomycetota</taxon>
        <taxon>Actinomycetes</taxon>
        <taxon>Mycobacteriales</taxon>
        <taxon>Mycobacteriaceae</taxon>
        <taxon>Mycobacterium</taxon>
    </lineage>
</organism>
<evidence type="ECO:0000313" key="1">
    <source>
        <dbReference type="EMBL" id="ORC07147.1"/>
    </source>
</evidence>
<dbReference type="GO" id="GO:0009306">
    <property type="term" value="P:protein secretion"/>
    <property type="evidence" value="ECO:0007669"/>
    <property type="project" value="InterPro"/>
</dbReference>
<proteinExistence type="predicted"/>
<dbReference type="GeneID" id="66597963"/>
<dbReference type="OrthoDB" id="4734983at2"/>
<evidence type="ECO:0000313" key="5">
    <source>
        <dbReference type="Proteomes" id="UP000271464"/>
    </source>
</evidence>
<dbReference type="InterPro" id="IPR022536">
    <property type="entry name" value="EspC"/>
</dbReference>
<accession>A0A1X0L862</accession>
<keyword evidence="5" id="KW-1185">Reference proteome</keyword>
<name>A0A1X0L862_9MYCO</name>
<reference evidence="1 4" key="1">
    <citation type="submission" date="2017-02" db="EMBL/GenBank/DDBJ databases">
        <title>Mycobacterium kansasii genomes.</title>
        <authorList>
            <person name="Borowka P."/>
            <person name="Strapagiel D."/>
            <person name="Marciniak B."/>
            <person name="Lach J."/>
            <person name="Bakula Z."/>
            <person name="Van Ingen J."/>
            <person name="Safianowska A."/>
            <person name="Brzostek A."/>
            <person name="Dziadek J."/>
            <person name="Jagielski T."/>
        </authorList>
    </citation>
    <scope>NUCLEOTIDE SEQUENCE [LARGE SCALE GENOMIC DNA]</scope>
    <source>
        <strain evidence="1 4">12MK</strain>
    </source>
</reference>
<evidence type="ECO:0000313" key="6">
    <source>
        <dbReference type="Proteomes" id="UP000279331"/>
    </source>
</evidence>
<comment type="caution">
    <text evidence="1">The sequence shown here is derived from an EMBL/GenBank/DDBJ whole genome shotgun (WGS) entry which is preliminary data.</text>
</comment>
<dbReference type="RefSeq" id="WP_023368463.1">
    <property type="nucleotide sequence ID" value="NZ_CADEAW010000032.1"/>
</dbReference>
<gene>
    <name evidence="2" type="primary">espC</name>
    <name evidence="1" type="ORF">B4U45_11530</name>
    <name evidence="2" type="ORF">LAUMK42_04990</name>
    <name evidence="3" type="ORF">LAUMK4_05016</name>
</gene>
<dbReference type="AlphaFoldDB" id="A0A1X0L862"/>
<reference evidence="5 6" key="2">
    <citation type="submission" date="2018-09" db="EMBL/GenBank/DDBJ databases">
        <authorList>
            <person name="Tagini F."/>
        </authorList>
    </citation>
    <scope>NUCLEOTIDE SEQUENCE [LARGE SCALE GENOMIC DNA]</scope>
    <source>
        <strain evidence="3 5">MK4</strain>
        <strain evidence="2 6">MK42</strain>
    </source>
</reference>
<dbReference type="EMBL" id="MWQA01000001">
    <property type="protein sequence ID" value="ORC07147.1"/>
    <property type="molecule type" value="Genomic_DNA"/>
</dbReference>